<evidence type="ECO:0000313" key="2">
    <source>
        <dbReference type="EMBL" id="KAK8761222.1"/>
    </source>
</evidence>
<feature type="region of interest" description="Disordered" evidence="1">
    <location>
        <begin position="21"/>
        <end position="40"/>
    </location>
</feature>
<evidence type="ECO:0000313" key="3">
    <source>
        <dbReference type="Proteomes" id="UP001321473"/>
    </source>
</evidence>
<dbReference type="EMBL" id="JARKHS020031422">
    <property type="protein sequence ID" value="KAK8761222.1"/>
    <property type="molecule type" value="Genomic_DNA"/>
</dbReference>
<organism evidence="2 3">
    <name type="scientific">Amblyomma americanum</name>
    <name type="common">Lone star tick</name>
    <dbReference type="NCBI Taxonomy" id="6943"/>
    <lineage>
        <taxon>Eukaryota</taxon>
        <taxon>Metazoa</taxon>
        <taxon>Ecdysozoa</taxon>
        <taxon>Arthropoda</taxon>
        <taxon>Chelicerata</taxon>
        <taxon>Arachnida</taxon>
        <taxon>Acari</taxon>
        <taxon>Parasitiformes</taxon>
        <taxon>Ixodida</taxon>
        <taxon>Ixodoidea</taxon>
        <taxon>Ixodidae</taxon>
        <taxon>Amblyomminae</taxon>
        <taxon>Amblyomma</taxon>
    </lineage>
</organism>
<comment type="caution">
    <text evidence="2">The sequence shown here is derived from an EMBL/GenBank/DDBJ whole genome shotgun (WGS) entry which is preliminary data.</text>
</comment>
<evidence type="ECO:0008006" key="4">
    <source>
        <dbReference type="Google" id="ProtNLM"/>
    </source>
</evidence>
<dbReference type="Proteomes" id="UP001321473">
    <property type="component" value="Unassembled WGS sequence"/>
</dbReference>
<evidence type="ECO:0000256" key="1">
    <source>
        <dbReference type="SAM" id="MobiDB-lite"/>
    </source>
</evidence>
<proteinExistence type="predicted"/>
<name>A0AAQ4DFI2_AMBAM</name>
<accession>A0AAQ4DFI2</accession>
<keyword evidence="3" id="KW-1185">Reference proteome</keyword>
<sequence length="309" mass="34086">MGRIVADEAVQEEFVKSLRLAPRSSAVRPPQPSTSSGGRPAKSEYWGICGELGFNDDKPDCVGEVVTYYRVSSKGKRAQFRCNRCRKQLSQLHGTTALRGGAALRASGGASASFFARKDSLRRPNVKLPSSAVLYLTFCMSKEISMTVAREMQNGEVPKQACTDWTNYVREVCSAELSQQPPMGGPGEVVQVDECLMRRKRKANRGRLLAGDNVPAHRQNNYGGVVDRGPWVFDVNKAYCAFLLSVIPEFEKTNTFLQSGAPQVHVLLEVLNSLLREILLQFVQGAHRSLKPLKTLEFGNCVFKALESA</sequence>
<protein>
    <recommendedName>
        <fullName evidence="4">Transposase</fullName>
    </recommendedName>
</protein>
<reference evidence="2 3" key="1">
    <citation type="journal article" date="2023" name="Arcadia Sci">
        <title>De novo assembly of a long-read Amblyomma americanum tick genome.</title>
        <authorList>
            <person name="Chou S."/>
            <person name="Poskanzer K.E."/>
            <person name="Rollins M."/>
            <person name="Thuy-Boun P.S."/>
        </authorList>
    </citation>
    <scope>NUCLEOTIDE SEQUENCE [LARGE SCALE GENOMIC DNA]</scope>
    <source>
        <strain evidence="2">F_SG_1</strain>
        <tissue evidence="2">Salivary glands</tissue>
    </source>
</reference>
<dbReference type="AlphaFoldDB" id="A0AAQ4DFI2"/>
<gene>
    <name evidence="2" type="ORF">V5799_027511</name>
</gene>